<dbReference type="PROSITE" id="PS51635">
    <property type="entry name" value="PNPLA"/>
    <property type="match status" value="1"/>
</dbReference>
<feature type="short sequence motif" description="GXSXG" evidence="4">
    <location>
        <begin position="23"/>
        <end position="27"/>
    </location>
</feature>
<evidence type="ECO:0000256" key="2">
    <source>
        <dbReference type="ARBA" id="ARBA00022963"/>
    </source>
</evidence>
<evidence type="ECO:0000313" key="7">
    <source>
        <dbReference type="Proteomes" id="UP001276659"/>
    </source>
</evidence>
<keyword evidence="3 4" id="KW-0443">Lipid metabolism</keyword>
<organism evidence="6 7">
    <name type="scientific">Lepraria neglecta</name>
    <dbReference type="NCBI Taxonomy" id="209136"/>
    <lineage>
        <taxon>Eukaryota</taxon>
        <taxon>Fungi</taxon>
        <taxon>Dikarya</taxon>
        <taxon>Ascomycota</taxon>
        <taxon>Pezizomycotina</taxon>
        <taxon>Lecanoromycetes</taxon>
        <taxon>OSLEUM clade</taxon>
        <taxon>Lecanoromycetidae</taxon>
        <taxon>Lecanorales</taxon>
        <taxon>Lecanorineae</taxon>
        <taxon>Stereocaulaceae</taxon>
        <taxon>Lepraria</taxon>
    </lineage>
</organism>
<gene>
    <name evidence="6" type="ORF">OEA41_009947</name>
</gene>
<proteinExistence type="predicted"/>
<keyword evidence="1 4" id="KW-0378">Hydrolase</keyword>
<dbReference type="PANTHER" id="PTHR24185">
    <property type="entry name" value="CALCIUM-INDEPENDENT PHOSPHOLIPASE A2-GAMMA"/>
    <property type="match status" value="1"/>
</dbReference>
<reference evidence="6" key="1">
    <citation type="submission" date="2022-11" db="EMBL/GenBank/DDBJ databases">
        <title>Chromosomal genome sequence assembly and mating type (MAT) locus characterization of the leprose asexual lichenized fungus Lepraria neglecta (Nyl.) Erichsen.</title>
        <authorList>
            <person name="Allen J.L."/>
            <person name="Pfeffer B."/>
        </authorList>
    </citation>
    <scope>NUCLEOTIDE SEQUENCE</scope>
    <source>
        <strain evidence="6">Allen 5258</strain>
    </source>
</reference>
<dbReference type="GO" id="GO:0016020">
    <property type="term" value="C:membrane"/>
    <property type="evidence" value="ECO:0007669"/>
    <property type="project" value="TreeGrafter"/>
</dbReference>
<dbReference type="PANTHER" id="PTHR24185:SF1">
    <property type="entry name" value="CALCIUM-INDEPENDENT PHOSPHOLIPASE A2-GAMMA"/>
    <property type="match status" value="1"/>
</dbReference>
<keyword evidence="7" id="KW-1185">Reference proteome</keyword>
<evidence type="ECO:0000256" key="3">
    <source>
        <dbReference type="ARBA" id="ARBA00023098"/>
    </source>
</evidence>
<feature type="active site" description="Proton acceptor" evidence="4">
    <location>
        <position position="173"/>
    </location>
</feature>
<feature type="active site" description="Nucleophile" evidence="4">
    <location>
        <position position="25"/>
    </location>
</feature>
<dbReference type="Pfam" id="PF01734">
    <property type="entry name" value="Patatin"/>
    <property type="match status" value="1"/>
</dbReference>
<name>A0AAD9YYW8_9LECA</name>
<dbReference type="GO" id="GO:0019369">
    <property type="term" value="P:arachidonate metabolic process"/>
    <property type="evidence" value="ECO:0007669"/>
    <property type="project" value="TreeGrafter"/>
</dbReference>
<dbReference type="AlphaFoldDB" id="A0AAD9YYW8"/>
<feature type="short sequence motif" description="DGA/G" evidence="4">
    <location>
        <begin position="173"/>
        <end position="175"/>
    </location>
</feature>
<evidence type="ECO:0000256" key="4">
    <source>
        <dbReference type="PROSITE-ProRule" id="PRU01161"/>
    </source>
</evidence>
<comment type="caution">
    <text evidence="6">The sequence shown here is derived from an EMBL/GenBank/DDBJ whole genome shotgun (WGS) entry which is preliminary data.</text>
</comment>
<evidence type="ECO:0000259" key="5">
    <source>
        <dbReference type="PROSITE" id="PS51635"/>
    </source>
</evidence>
<dbReference type="SUPFAM" id="SSF52151">
    <property type="entry name" value="FabD/lysophospholipase-like"/>
    <property type="match status" value="1"/>
</dbReference>
<comment type="caution">
    <text evidence="4">Lacks conserved residue(s) required for the propagation of feature annotation.</text>
</comment>
<dbReference type="EMBL" id="JASNWA010000011">
    <property type="protein sequence ID" value="KAK3166822.1"/>
    <property type="molecule type" value="Genomic_DNA"/>
</dbReference>
<evidence type="ECO:0000313" key="6">
    <source>
        <dbReference type="EMBL" id="KAK3166822.1"/>
    </source>
</evidence>
<evidence type="ECO:0000256" key="1">
    <source>
        <dbReference type="ARBA" id="ARBA00022801"/>
    </source>
</evidence>
<dbReference type="GO" id="GO:0016042">
    <property type="term" value="P:lipid catabolic process"/>
    <property type="evidence" value="ECO:0007669"/>
    <property type="project" value="UniProtKB-UniRule"/>
</dbReference>
<dbReference type="InterPro" id="IPR016035">
    <property type="entry name" value="Acyl_Trfase/lysoPLipase"/>
</dbReference>
<dbReference type="Gene3D" id="3.40.1090.10">
    <property type="entry name" value="Cytosolic phospholipase A2 catalytic domain"/>
    <property type="match status" value="1"/>
</dbReference>
<keyword evidence="2 4" id="KW-0442">Lipid degradation</keyword>
<dbReference type="Proteomes" id="UP001276659">
    <property type="component" value="Unassembled WGS sequence"/>
</dbReference>
<sequence length="364" mass="40233">MSLLSFERRIDVEPWQEFDMICGTSTGGLLAIMLGRLKMTIAEAQNAYLGLSKNIFTRKHHALNPTRAYDKLKANGKFESEPLNEQIKALLEEKGLSHDELLKDSDDDCCKVFVCAVRAEDTSAPAVIRSYRSRRPDNLIDKIKIWEAARATSAASTFFDPVEIGPFKQRFVDGALGWNNPIDLAEFESRDLWPGDDRIIISLGTGSVPGQGVEGNLVDLARRLAKIVTEADMTNDRFRRTHSKLVDDNRLFRFTVTQGLGDIGLEEYQAINKIATYTETYMSNSDVFKLLETCVRAMKEAGQRLNLADPHGQAMAGDVKTVVENSNSRTAKIIRGVGENPGYVLAAAMGGLLAAAALEDIIDD</sequence>
<accession>A0AAD9YYW8</accession>
<protein>
    <recommendedName>
        <fullName evidence="5">PNPLA domain-containing protein</fullName>
    </recommendedName>
</protein>
<dbReference type="GO" id="GO:0046486">
    <property type="term" value="P:glycerolipid metabolic process"/>
    <property type="evidence" value="ECO:0007669"/>
    <property type="project" value="UniProtKB-ARBA"/>
</dbReference>
<dbReference type="GO" id="GO:0047499">
    <property type="term" value="F:calcium-independent phospholipase A2 activity"/>
    <property type="evidence" value="ECO:0007669"/>
    <property type="project" value="TreeGrafter"/>
</dbReference>
<feature type="domain" description="PNPLA" evidence="5">
    <location>
        <begin position="1"/>
        <end position="186"/>
    </location>
</feature>
<dbReference type="InterPro" id="IPR002641">
    <property type="entry name" value="PNPLA_dom"/>
</dbReference>